<protein>
    <submittedName>
        <fullName evidence="2">Uncharacterized protein</fullName>
    </submittedName>
</protein>
<evidence type="ECO:0000313" key="2">
    <source>
        <dbReference type="EMBL" id="QHU07626.1"/>
    </source>
</evidence>
<dbReference type="AlphaFoldDB" id="A0A6C0JS30"/>
<proteinExistence type="predicted"/>
<dbReference type="EMBL" id="MN740685">
    <property type="protein sequence ID" value="QHU07626.1"/>
    <property type="molecule type" value="Genomic_DNA"/>
</dbReference>
<organism evidence="2">
    <name type="scientific">viral metagenome</name>
    <dbReference type="NCBI Taxonomy" id="1070528"/>
    <lineage>
        <taxon>unclassified sequences</taxon>
        <taxon>metagenomes</taxon>
        <taxon>organismal metagenomes</taxon>
    </lineage>
</organism>
<feature type="compositionally biased region" description="Basic and acidic residues" evidence="1">
    <location>
        <begin position="1"/>
        <end position="18"/>
    </location>
</feature>
<feature type="region of interest" description="Disordered" evidence="1">
    <location>
        <begin position="1"/>
        <end position="32"/>
    </location>
</feature>
<name>A0A6C0JS30_9ZZZZ</name>
<accession>A0A6C0JS30</accession>
<reference evidence="2" key="1">
    <citation type="journal article" date="2020" name="Nature">
        <title>Giant virus diversity and host interactions through global metagenomics.</title>
        <authorList>
            <person name="Schulz F."/>
            <person name="Roux S."/>
            <person name="Paez-Espino D."/>
            <person name="Jungbluth S."/>
            <person name="Walsh D.A."/>
            <person name="Denef V.J."/>
            <person name="McMahon K.D."/>
            <person name="Konstantinidis K.T."/>
            <person name="Eloe-Fadrosh E.A."/>
            <person name="Kyrpides N.C."/>
            <person name="Woyke T."/>
        </authorList>
    </citation>
    <scope>NUCLEOTIDE SEQUENCE</scope>
    <source>
        <strain evidence="2">GVMAG-S-1041349-163</strain>
    </source>
</reference>
<sequence length="32" mass="3486">MSDKNEKSENNVKSDKQKGSKKGCGCKGKLTK</sequence>
<evidence type="ECO:0000256" key="1">
    <source>
        <dbReference type="SAM" id="MobiDB-lite"/>
    </source>
</evidence>